<evidence type="ECO:0000256" key="8">
    <source>
        <dbReference type="ARBA" id="ARBA00022989"/>
    </source>
</evidence>
<evidence type="ECO:0000256" key="1">
    <source>
        <dbReference type="ARBA" id="ARBA00001936"/>
    </source>
</evidence>
<dbReference type="Gene3D" id="1.20.120.1760">
    <property type="match status" value="1"/>
</dbReference>
<dbReference type="GO" id="GO:0005739">
    <property type="term" value="C:mitochondrion"/>
    <property type="evidence" value="ECO:0007669"/>
    <property type="project" value="TreeGrafter"/>
</dbReference>
<keyword evidence="10" id="KW-0472">Membrane</keyword>
<keyword evidence="14" id="KW-1185">Reference proteome</keyword>
<evidence type="ECO:0000256" key="12">
    <source>
        <dbReference type="ARBA" id="ARBA00023264"/>
    </source>
</evidence>
<keyword evidence="6" id="KW-0812">Transmembrane</keyword>
<dbReference type="EMBL" id="CACRZD030000011">
    <property type="protein sequence ID" value="CAA6668717.1"/>
    <property type="molecule type" value="Genomic_DNA"/>
</dbReference>
<comment type="cofactor">
    <cofactor evidence="1">
        <name>Mn(2+)</name>
        <dbReference type="ChEBI" id="CHEBI:29035"/>
    </cofactor>
</comment>
<organism evidence="13">
    <name type="scientific">Spirodela intermedia</name>
    <name type="common">Intermediate duckweed</name>
    <dbReference type="NCBI Taxonomy" id="51605"/>
    <lineage>
        <taxon>Eukaryota</taxon>
        <taxon>Viridiplantae</taxon>
        <taxon>Streptophyta</taxon>
        <taxon>Embryophyta</taxon>
        <taxon>Tracheophyta</taxon>
        <taxon>Spermatophyta</taxon>
        <taxon>Magnoliopsida</taxon>
        <taxon>Liliopsida</taxon>
        <taxon>Araceae</taxon>
        <taxon>Lemnoideae</taxon>
        <taxon>Spirodela</taxon>
    </lineage>
</organism>
<keyword evidence="4" id="KW-0444">Lipid biosynthesis</keyword>
<gene>
    <name evidence="13" type="ORF">SI7747_11015111</name>
</gene>
<dbReference type="InterPro" id="IPR000462">
    <property type="entry name" value="CDP-OH_P_trans"/>
</dbReference>
<evidence type="ECO:0000313" key="13">
    <source>
        <dbReference type="EMBL" id="CAA2629473.1"/>
    </source>
</evidence>
<evidence type="ECO:0000256" key="4">
    <source>
        <dbReference type="ARBA" id="ARBA00022516"/>
    </source>
</evidence>
<evidence type="ECO:0000256" key="7">
    <source>
        <dbReference type="ARBA" id="ARBA00022946"/>
    </source>
</evidence>
<evidence type="ECO:0000256" key="10">
    <source>
        <dbReference type="ARBA" id="ARBA00023136"/>
    </source>
</evidence>
<dbReference type="PANTHER" id="PTHR14269">
    <property type="entry name" value="CDP-DIACYLGLYCEROL--GLYCEROL-3-PHOSPHATE 3-PHOSPHATIDYLTRANSFERASE-RELATED"/>
    <property type="match status" value="1"/>
</dbReference>
<keyword evidence="8" id="KW-1133">Transmembrane helix</keyword>
<dbReference type="InterPro" id="IPR043130">
    <property type="entry name" value="CDP-OH_PTrfase_TM_dom"/>
</dbReference>
<dbReference type="EMBL" id="LR743598">
    <property type="protein sequence ID" value="CAA2629473.1"/>
    <property type="molecule type" value="Genomic_DNA"/>
</dbReference>
<accession>A0A7I8JEZ9</accession>
<protein>
    <submittedName>
        <fullName evidence="13">Uncharacterized protein</fullName>
    </submittedName>
</protein>
<keyword evidence="7" id="KW-0809">Transit peptide</keyword>
<evidence type="ECO:0000256" key="11">
    <source>
        <dbReference type="ARBA" id="ARBA00023209"/>
    </source>
</evidence>
<dbReference type="InterPro" id="IPR050324">
    <property type="entry name" value="CDP-alcohol_PTase-I"/>
</dbReference>
<dbReference type="GO" id="GO:0043337">
    <property type="term" value="F:cardiolipin synthase (CMP-forming)"/>
    <property type="evidence" value="ECO:0007669"/>
    <property type="project" value="TreeGrafter"/>
</dbReference>
<dbReference type="GO" id="GO:0032049">
    <property type="term" value="P:cardiolipin biosynthetic process"/>
    <property type="evidence" value="ECO:0007669"/>
    <property type="project" value="TreeGrafter"/>
</dbReference>
<keyword evidence="9" id="KW-0443">Lipid metabolism</keyword>
<dbReference type="GO" id="GO:0016020">
    <property type="term" value="C:membrane"/>
    <property type="evidence" value="ECO:0007669"/>
    <property type="project" value="UniProtKB-SubCell"/>
</dbReference>
<evidence type="ECO:0000256" key="9">
    <source>
        <dbReference type="ARBA" id="ARBA00023098"/>
    </source>
</evidence>
<evidence type="ECO:0000256" key="6">
    <source>
        <dbReference type="ARBA" id="ARBA00022692"/>
    </source>
</evidence>
<dbReference type="FunFam" id="1.20.120.1760:FF:000020">
    <property type="entry name" value="cardiolipin synthase (CMP-forming), mitochondrial"/>
    <property type="match status" value="1"/>
</dbReference>
<keyword evidence="11" id="KW-0594">Phospholipid biosynthesis</keyword>
<name>A0A7I8JEZ9_SPIIN</name>
<comment type="similarity">
    <text evidence="3">Belongs to the CDP-alcohol phosphatidyltransferase class-I family.</text>
</comment>
<dbReference type="AlphaFoldDB" id="A0A7I8JEZ9"/>
<dbReference type="PANTHER" id="PTHR14269:SF60">
    <property type="entry name" value="CARDIOLIPIN SYNTHASE (CMP-FORMING)"/>
    <property type="match status" value="1"/>
</dbReference>
<reference evidence="13 14" key="1">
    <citation type="submission" date="2019-12" db="EMBL/GenBank/DDBJ databases">
        <authorList>
            <person name="Scholz U."/>
            <person name="Mascher M."/>
            <person name="Fiebig A."/>
        </authorList>
    </citation>
    <scope>NUCLEOTIDE SEQUENCE</scope>
</reference>
<keyword evidence="12" id="KW-1208">Phospholipid metabolism</keyword>
<comment type="subcellular location">
    <subcellularLocation>
        <location evidence="2">Membrane</location>
        <topology evidence="2">Multi-pass membrane protein</topology>
    </subcellularLocation>
</comment>
<evidence type="ECO:0000256" key="5">
    <source>
        <dbReference type="ARBA" id="ARBA00022679"/>
    </source>
</evidence>
<dbReference type="Proteomes" id="UP001189122">
    <property type="component" value="Unassembled WGS sequence"/>
</dbReference>
<sequence>MAGFGSLLRPFRRESARSRLHFHAGATLLRLPPPLLSLFTPPPSVPPVAVFPDPSAALLRFTSCGSRLFSPLWRRVPFSGPLFLSSPPWKLSQAATPLYLQGEETGLRLARKPGFRLRLGFRSSGKVRAGLADAVRWVRPPGGDNVVAAARLASDERVLNLPNVIFHQSNGLRPRDRWMILSEWYIPAFVGLGISGLTDWELKINSVLGSYLDPLADKVLIGCVALAMVKKDLLHAGLVELIVFRDIGLIGGAVYKRASSMGWEWKNLSDFVHLDKIRQEKVEPLFISKVNTVFQLALVAAALLQPEFGSEQTQLYITYLSWLVASTTVASSVAYGAQLLRPR</sequence>
<keyword evidence="5" id="KW-0808">Transferase</keyword>
<evidence type="ECO:0000256" key="2">
    <source>
        <dbReference type="ARBA" id="ARBA00004141"/>
    </source>
</evidence>
<evidence type="ECO:0000313" key="14">
    <source>
        <dbReference type="Proteomes" id="UP001189122"/>
    </source>
</evidence>
<proteinExistence type="inferred from homology"/>
<dbReference type="Pfam" id="PF01066">
    <property type="entry name" value="CDP-OH_P_transf"/>
    <property type="match status" value="1"/>
</dbReference>
<evidence type="ECO:0000256" key="3">
    <source>
        <dbReference type="ARBA" id="ARBA00010441"/>
    </source>
</evidence>